<dbReference type="EnsemblFungi" id="PTTG_26487-t43_1">
    <property type="protein sequence ID" value="PTTG_26487-t43_1-p1"/>
    <property type="gene ID" value="PTTG_26487"/>
</dbReference>
<accession>A0A180GT98</accession>
<evidence type="ECO:0000313" key="2">
    <source>
        <dbReference type="EMBL" id="OAV95990.1"/>
    </source>
</evidence>
<gene>
    <name evidence="2" type="ORF">PTTG_26487</name>
</gene>
<dbReference type="Proteomes" id="UP000005240">
    <property type="component" value="Unassembled WGS sequence"/>
</dbReference>
<organism evidence="2">
    <name type="scientific">Puccinia triticina (isolate 1-1 / race 1 (BBBD))</name>
    <name type="common">Brown leaf rust fungus</name>
    <dbReference type="NCBI Taxonomy" id="630390"/>
    <lineage>
        <taxon>Eukaryota</taxon>
        <taxon>Fungi</taxon>
        <taxon>Dikarya</taxon>
        <taxon>Basidiomycota</taxon>
        <taxon>Pucciniomycotina</taxon>
        <taxon>Pucciniomycetes</taxon>
        <taxon>Pucciniales</taxon>
        <taxon>Pucciniaceae</taxon>
        <taxon>Puccinia</taxon>
    </lineage>
</organism>
<sequence>MDPATRPKEGELSPGRRPGPKVNLLKELEIVVTLAKRPIQPSPSFTQSPTVPGGLYNLWEPVVKHRSNAWPRYTKFEPTHLPNEIPGGTVSPLK</sequence>
<proteinExistence type="predicted"/>
<evidence type="ECO:0000313" key="4">
    <source>
        <dbReference type="Proteomes" id="UP000005240"/>
    </source>
</evidence>
<reference evidence="2" key="2">
    <citation type="submission" date="2016-05" db="EMBL/GenBank/DDBJ databases">
        <title>Comparative analysis highlights variable genome content of wheat rusts and divergence of the mating loci.</title>
        <authorList>
            <person name="Cuomo C.A."/>
            <person name="Bakkeren G."/>
            <person name="Szabo L."/>
            <person name="Khalil H."/>
            <person name="Joly D."/>
            <person name="Goldberg J."/>
            <person name="Young S."/>
            <person name="Zeng Q."/>
            <person name="Fellers J."/>
        </authorList>
    </citation>
    <scope>NUCLEOTIDE SEQUENCE [LARGE SCALE GENOMIC DNA]</scope>
    <source>
        <strain evidence="2">1-1 BBBD Race 1</strain>
    </source>
</reference>
<dbReference type="AlphaFoldDB" id="A0A180GT98"/>
<feature type="compositionally biased region" description="Basic and acidic residues" evidence="1">
    <location>
        <begin position="1"/>
        <end position="11"/>
    </location>
</feature>
<dbReference type="EMBL" id="ADAS02000023">
    <property type="protein sequence ID" value="OAV95990.1"/>
    <property type="molecule type" value="Genomic_DNA"/>
</dbReference>
<reference evidence="3" key="4">
    <citation type="submission" date="2025-05" db="UniProtKB">
        <authorList>
            <consortium name="EnsemblFungi"/>
        </authorList>
    </citation>
    <scope>IDENTIFICATION</scope>
    <source>
        <strain evidence="3">isolate 1-1 / race 1 (BBBD)</strain>
    </source>
</reference>
<dbReference type="OrthoDB" id="271725at2759"/>
<keyword evidence="4" id="KW-1185">Reference proteome</keyword>
<feature type="region of interest" description="Disordered" evidence="1">
    <location>
        <begin position="1"/>
        <end position="21"/>
    </location>
</feature>
<evidence type="ECO:0000256" key="1">
    <source>
        <dbReference type="SAM" id="MobiDB-lite"/>
    </source>
</evidence>
<evidence type="ECO:0000313" key="3">
    <source>
        <dbReference type="EnsemblFungi" id="PTTG_26487-t43_1-p1"/>
    </source>
</evidence>
<protein>
    <submittedName>
        <fullName evidence="2 3">Uncharacterized protein</fullName>
    </submittedName>
</protein>
<dbReference type="VEuPathDB" id="FungiDB:PTTG_26487"/>
<reference evidence="2" key="1">
    <citation type="submission" date="2009-11" db="EMBL/GenBank/DDBJ databases">
        <authorList>
            <consortium name="The Broad Institute Genome Sequencing Platform"/>
            <person name="Ward D."/>
            <person name="Feldgarden M."/>
            <person name="Earl A."/>
            <person name="Young S.K."/>
            <person name="Zeng Q."/>
            <person name="Koehrsen M."/>
            <person name="Alvarado L."/>
            <person name="Berlin A."/>
            <person name="Bochicchio J."/>
            <person name="Borenstein D."/>
            <person name="Chapman S.B."/>
            <person name="Chen Z."/>
            <person name="Engels R."/>
            <person name="Freedman E."/>
            <person name="Gellesch M."/>
            <person name="Goldberg J."/>
            <person name="Griggs A."/>
            <person name="Gujja S."/>
            <person name="Heilman E."/>
            <person name="Heiman D."/>
            <person name="Hepburn T."/>
            <person name="Howarth C."/>
            <person name="Jen D."/>
            <person name="Larson L."/>
            <person name="Lewis B."/>
            <person name="Mehta T."/>
            <person name="Park D."/>
            <person name="Pearson M."/>
            <person name="Roberts A."/>
            <person name="Saif S."/>
            <person name="Shea T."/>
            <person name="Shenoy N."/>
            <person name="Sisk P."/>
            <person name="Stolte C."/>
            <person name="Sykes S."/>
            <person name="Thomson T."/>
            <person name="Walk T."/>
            <person name="White J."/>
            <person name="Yandava C."/>
            <person name="Izard J."/>
            <person name="Baranova O.V."/>
            <person name="Blanton J.M."/>
            <person name="Tanner A.C."/>
            <person name="Dewhirst F.E."/>
            <person name="Haas B."/>
            <person name="Nusbaum C."/>
            <person name="Birren B."/>
        </authorList>
    </citation>
    <scope>NUCLEOTIDE SEQUENCE [LARGE SCALE GENOMIC DNA]</scope>
    <source>
        <strain evidence="2">1-1 BBBD Race 1</strain>
    </source>
</reference>
<name>A0A180GT98_PUCT1</name>
<reference evidence="3 4" key="3">
    <citation type="journal article" date="2017" name="G3 (Bethesda)">
        <title>Comparative analysis highlights variable genome content of wheat rusts and divergence of the mating loci.</title>
        <authorList>
            <person name="Cuomo C.A."/>
            <person name="Bakkeren G."/>
            <person name="Khalil H.B."/>
            <person name="Panwar V."/>
            <person name="Joly D."/>
            <person name="Linning R."/>
            <person name="Sakthikumar S."/>
            <person name="Song X."/>
            <person name="Adiconis X."/>
            <person name="Fan L."/>
            <person name="Goldberg J.M."/>
            <person name="Levin J.Z."/>
            <person name="Young S."/>
            <person name="Zeng Q."/>
            <person name="Anikster Y."/>
            <person name="Bruce M."/>
            <person name="Wang M."/>
            <person name="Yin C."/>
            <person name="McCallum B."/>
            <person name="Szabo L.J."/>
            <person name="Hulbert S."/>
            <person name="Chen X."/>
            <person name="Fellers J.P."/>
        </authorList>
    </citation>
    <scope>NUCLEOTIDE SEQUENCE</scope>
    <source>
        <strain evidence="3">isolate 1-1 / race 1 (BBBD)</strain>
        <strain evidence="4">Isolate 1-1 / race 1 (BBBD)</strain>
    </source>
</reference>